<sequence>MCLINMVDDSSSVFYSSVINMSTALVSIFDDMAVVHEPECDKVRVLSKSVVTVLDYLNRGNKAEDQMLELIGKYCLSLSVHEKNQDESKAYLQHLIEQGIIKKLHDSL</sequence>
<accession>A0A1I2MY68</accession>
<evidence type="ECO:0000313" key="1">
    <source>
        <dbReference type="EMBL" id="SFF94417.1"/>
    </source>
</evidence>
<keyword evidence="2" id="KW-1185">Reference proteome</keyword>
<dbReference type="EMBL" id="FOOU01000002">
    <property type="protein sequence ID" value="SFF94417.1"/>
    <property type="molecule type" value="Genomic_DNA"/>
</dbReference>
<evidence type="ECO:0008006" key="3">
    <source>
        <dbReference type="Google" id="ProtNLM"/>
    </source>
</evidence>
<name>A0A1I2MY68_9GAMM</name>
<dbReference type="AlphaFoldDB" id="A0A1I2MY68"/>
<dbReference type="Proteomes" id="UP000198623">
    <property type="component" value="Unassembled WGS sequence"/>
</dbReference>
<proteinExistence type="predicted"/>
<reference evidence="2" key="1">
    <citation type="submission" date="2016-10" db="EMBL/GenBank/DDBJ databases">
        <authorList>
            <person name="Varghese N."/>
            <person name="Submissions S."/>
        </authorList>
    </citation>
    <scope>NUCLEOTIDE SEQUENCE [LARGE SCALE GENOMIC DNA]</scope>
    <source>
        <strain evidence="2">CGMCC 1.10971</strain>
    </source>
</reference>
<dbReference type="STRING" id="1045558.SAMN05216175_10263"/>
<evidence type="ECO:0000313" key="2">
    <source>
        <dbReference type="Proteomes" id="UP000198623"/>
    </source>
</evidence>
<organism evidence="1 2">
    <name type="scientific">Neptunomonas qingdaonensis</name>
    <dbReference type="NCBI Taxonomy" id="1045558"/>
    <lineage>
        <taxon>Bacteria</taxon>
        <taxon>Pseudomonadati</taxon>
        <taxon>Pseudomonadota</taxon>
        <taxon>Gammaproteobacteria</taxon>
        <taxon>Oceanospirillales</taxon>
        <taxon>Oceanospirillaceae</taxon>
        <taxon>Neptunomonas</taxon>
    </lineage>
</organism>
<gene>
    <name evidence="1" type="ORF">SAMN05216175_10263</name>
</gene>
<protein>
    <recommendedName>
        <fullName evidence="3">PqqD family protein, HPr-rel-A system</fullName>
    </recommendedName>
</protein>